<evidence type="ECO:0000313" key="1">
    <source>
        <dbReference type="EMBL" id="SUP80079.1"/>
    </source>
</evidence>
<dbReference type="RefSeq" id="WP_106442058.1">
    <property type="nucleotide sequence ID" value="NZ_NCLF01000216.1"/>
</dbReference>
<name>A0A380Q3D6_YERPU</name>
<dbReference type="Gene3D" id="3.30.420.10">
    <property type="entry name" value="Ribonuclease H-like superfamily/Ribonuclease H"/>
    <property type="match status" value="1"/>
</dbReference>
<dbReference type="AlphaFoldDB" id="A0A380Q3D6"/>
<sequence>MLIFMDTEYDSDYSLISLGLVTEDGKDHFYAEHSPNIARCNRFVLENVIPQLRNEYMPLETIRGNILEWMGQQPRRNIIATDSPIDIKILLNVIGKLPDNFCGNRYDLRPLIDTSIFHEAVCEYHNDDYPWHQALNDAYAHRAGWLAWKIKNR</sequence>
<dbReference type="InterPro" id="IPR012337">
    <property type="entry name" value="RNaseH-like_sf"/>
</dbReference>
<dbReference type="InterPro" id="IPR036397">
    <property type="entry name" value="RNaseH_sf"/>
</dbReference>
<proteinExistence type="predicted"/>
<dbReference type="Proteomes" id="UP000255087">
    <property type="component" value="Unassembled WGS sequence"/>
</dbReference>
<reference evidence="1 2" key="1">
    <citation type="submission" date="2018-06" db="EMBL/GenBank/DDBJ databases">
        <authorList>
            <consortium name="Pathogen Informatics"/>
            <person name="Doyle S."/>
        </authorList>
    </citation>
    <scope>NUCLEOTIDE SEQUENCE [LARGE SCALE GENOMIC DNA]</scope>
    <source>
        <strain evidence="1 2">NCTC8580</strain>
    </source>
</reference>
<dbReference type="SUPFAM" id="SSF53098">
    <property type="entry name" value="Ribonuclease H-like"/>
    <property type="match status" value="1"/>
</dbReference>
<accession>A0A380Q3D6</accession>
<organism evidence="1 2">
    <name type="scientific">Yersinia pseudotuberculosis</name>
    <dbReference type="NCBI Taxonomy" id="633"/>
    <lineage>
        <taxon>Bacteria</taxon>
        <taxon>Pseudomonadati</taxon>
        <taxon>Pseudomonadota</taxon>
        <taxon>Gammaproteobacteria</taxon>
        <taxon>Enterobacterales</taxon>
        <taxon>Yersiniaceae</taxon>
        <taxon>Yersinia</taxon>
    </lineage>
</organism>
<dbReference type="EMBL" id="UHJC01000001">
    <property type="protein sequence ID" value="SUP80079.1"/>
    <property type="molecule type" value="Genomic_DNA"/>
</dbReference>
<protein>
    <submittedName>
        <fullName evidence="1">Uncharacterized protein</fullName>
    </submittedName>
</protein>
<evidence type="ECO:0000313" key="2">
    <source>
        <dbReference type="Proteomes" id="UP000255087"/>
    </source>
</evidence>
<dbReference type="GO" id="GO:0003676">
    <property type="term" value="F:nucleic acid binding"/>
    <property type="evidence" value="ECO:0007669"/>
    <property type="project" value="InterPro"/>
</dbReference>
<gene>
    <name evidence="1" type="ORF">NCTC8580_00119</name>
</gene>